<dbReference type="AlphaFoldDB" id="A0AAN0RLD8"/>
<organism evidence="1 2">
    <name type="scientific">Planktomarina temperata RCA23</name>
    <dbReference type="NCBI Taxonomy" id="666509"/>
    <lineage>
        <taxon>Bacteria</taxon>
        <taxon>Pseudomonadati</taxon>
        <taxon>Pseudomonadota</taxon>
        <taxon>Alphaproteobacteria</taxon>
        <taxon>Rhodobacterales</taxon>
        <taxon>Paracoccaceae</taxon>
        <taxon>Planktomarina</taxon>
    </lineage>
</organism>
<proteinExistence type="predicted"/>
<dbReference type="GO" id="GO:0005886">
    <property type="term" value="C:plasma membrane"/>
    <property type="evidence" value="ECO:0007669"/>
    <property type="project" value="TreeGrafter"/>
</dbReference>
<evidence type="ECO:0008006" key="3">
    <source>
        <dbReference type="Google" id="ProtNLM"/>
    </source>
</evidence>
<sequence>MARERDAFFVSEANQQAVAQLENAASWPQGKLVLLGPKACGKTHLLEIWATEQNAQKIDPLREFAPPEAGARVVVDNLEQVAGILPAETRLFHLHNQLQSSGGLLLMASNIAMRQAGFQLPDLLSRLEGTSCAKIDRPDDALLHAVLLKSFMDRQLSPTPAVLAYILKNMDRSFDAASDIVAELDRQSMSTKRPITRAMAATVMA</sequence>
<accession>A0AAN0RLD8</accession>
<dbReference type="Gene3D" id="3.40.50.300">
    <property type="entry name" value="P-loop containing nucleotide triphosphate hydrolases"/>
    <property type="match status" value="1"/>
</dbReference>
<protein>
    <recommendedName>
        <fullName evidence="3">Chromosomal replication initiator DnaA</fullName>
    </recommendedName>
</protein>
<evidence type="ECO:0000313" key="2">
    <source>
        <dbReference type="Proteomes" id="UP000028680"/>
    </source>
</evidence>
<dbReference type="GO" id="GO:0003688">
    <property type="term" value="F:DNA replication origin binding"/>
    <property type="evidence" value="ECO:0007669"/>
    <property type="project" value="TreeGrafter"/>
</dbReference>
<gene>
    <name evidence="1" type="ORF">RCA23_c28120</name>
</gene>
<reference evidence="1 2" key="1">
    <citation type="journal article" date="2014" name="ISME J.">
        <title>Adaptation of an abundant Roseobacter RCA organism to pelagic systems revealed by genomic and transcriptomic analyses.</title>
        <authorList>
            <person name="Voget S."/>
            <person name="Wemheuer B."/>
            <person name="Brinkhoff T."/>
            <person name="Vollmers J."/>
            <person name="Dietrich S."/>
            <person name="Giebel H.A."/>
            <person name="Beardsley C."/>
            <person name="Sardemann C."/>
            <person name="Bakenhus I."/>
            <person name="Billerbeck S."/>
            <person name="Daniel R."/>
            <person name="Simon M."/>
        </authorList>
    </citation>
    <scope>NUCLEOTIDE SEQUENCE [LARGE SCALE GENOMIC DNA]</scope>
    <source>
        <strain evidence="1 2">RCA23</strain>
    </source>
</reference>
<dbReference type="EMBL" id="CP003984">
    <property type="protein sequence ID" value="AII88320.1"/>
    <property type="molecule type" value="Genomic_DNA"/>
</dbReference>
<dbReference type="InterPro" id="IPR027417">
    <property type="entry name" value="P-loop_NTPase"/>
</dbReference>
<dbReference type="Gene3D" id="1.10.8.60">
    <property type="match status" value="1"/>
</dbReference>
<dbReference type="GO" id="GO:0006270">
    <property type="term" value="P:DNA replication initiation"/>
    <property type="evidence" value="ECO:0007669"/>
    <property type="project" value="TreeGrafter"/>
</dbReference>
<keyword evidence="2" id="KW-1185">Reference proteome</keyword>
<dbReference type="Proteomes" id="UP000028680">
    <property type="component" value="Chromosome"/>
</dbReference>
<name>A0AAN0RLD8_9RHOB</name>
<evidence type="ECO:0000313" key="1">
    <source>
        <dbReference type="EMBL" id="AII88320.1"/>
    </source>
</evidence>
<dbReference type="PANTHER" id="PTHR30050:SF5">
    <property type="entry name" value="DNAA REGULATORY INACTIVATOR HDA"/>
    <property type="match status" value="1"/>
</dbReference>
<dbReference type="PANTHER" id="PTHR30050">
    <property type="entry name" value="CHROMOSOMAL REPLICATION INITIATOR PROTEIN DNAA"/>
    <property type="match status" value="1"/>
</dbReference>
<dbReference type="SUPFAM" id="SSF52540">
    <property type="entry name" value="P-loop containing nucleoside triphosphate hydrolases"/>
    <property type="match status" value="1"/>
</dbReference>
<dbReference type="KEGG" id="ptp:RCA23_c28120"/>